<name>A0ABW5XPN6_9SPHI</name>
<keyword evidence="1" id="KW-0378">Hydrolase</keyword>
<reference evidence="2" key="1">
    <citation type="journal article" date="2019" name="Int. J. Syst. Evol. Microbiol.">
        <title>The Global Catalogue of Microorganisms (GCM) 10K type strain sequencing project: providing services to taxonomists for standard genome sequencing and annotation.</title>
        <authorList>
            <consortium name="The Broad Institute Genomics Platform"/>
            <consortium name="The Broad Institute Genome Sequencing Center for Infectious Disease"/>
            <person name="Wu L."/>
            <person name="Ma J."/>
        </authorList>
    </citation>
    <scope>NUCLEOTIDE SEQUENCE [LARGE SCALE GENOMIC DNA]</scope>
    <source>
        <strain evidence="2">KCTC 52232</strain>
    </source>
</reference>
<evidence type="ECO:0000313" key="1">
    <source>
        <dbReference type="EMBL" id="MFD2864122.1"/>
    </source>
</evidence>
<dbReference type="Proteomes" id="UP001597601">
    <property type="component" value="Unassembled WGS sequence"/>
</dbReference>
<dbReference type="InterPro" id="IPR001087">
    <property type="entry name" value="GDSL"/>
</dbReference>
<dbReference type="Gene3D" id="3.40.50.1110">
    <property type="entry name" value="SGNH hydrolase"/>
    <property type="match status" value="1"/>
</dbReference>
<accession>A0ABW5XPN6</accession>
<keyword evidence="2" id="KW-1185">Reference proteome</keyword>
<protein>
    <submittedName>
        <fullName evidence="1">SGNH/GDSL hydrolase family protein</fullName>
    </submittedName>
</protein>
<dbReference type="EMBL" id="JBHUON010000004">
    <property type="protein sequence ID" value="MFD2864122.1"/>
    <property type="molecule type" value="Genomic_DNA"/>
</dbReference>
<proteinExistence type="predicted"/>
<gene>
    <name evidence="1" type="ORF">ACFSYC_05420</name>
</gene>
<dbReference type="RefSeq" id="WP_377124440.1">
    <property type="nucleotide sequence ID" value="NZ_JBHUHN010000001.1"/>
</dbReference>
<evidence type="ECO:0000313" key="2">
    <source>
        <dbReference type="Proteomes" id="UP001597601"/>
    </source>
</evidence>
<comment type="caution">
    <text evidence="1">The sequence shown here is derived from an EMBL/GenBank/DDBJ whole genome shotgun (WGS) entry which is preliminary data.</text>
</comment>
<dbReference type="GO" id="GO:0016787">
    <property type="term" value="F:hydrolase activity"/>
    <property type="evidence" value="ECO:0007669"/>
    <property type="project" value="UniProtKB-KW"/>
</dbReference>
<organism evidence="1 2">
    <name type="scientific">Mucilaginibacter antarcticus</name>
    <dbReference type="NCBI Taxonomy" id="1855725"/>
    <lineage>
        <taxon>Bacteria</taxon>
        <taxon>Pseudomonadati</taxon>
        <taxon>Bacteroidota</taxon>
        <taxon>Sphingobacteriia</taxon>
        <taxon>Sphingobacteriales</taxon>
        <taxon>Sphingobacteriaceae</taxon>
        <taxon>Mucilaginibacter</taxon>
    </lineage>
</organism>
<sequence length="153" mass="18030">MAERCTGSETGCVKYINWINDCNAYLRDKDEKHSIANYEKYYRSILDQAKAQNPDILFVLGETFALPYTTIEANQTPMCRDVIARQNVVKRLVTEYDAILVPYQHVFNKALSKAPEKYWIWDNIHPTYAGHKLMTREWLKQVSKRIKFLKKYS</sequence>
<dbReference type="InterPro" id="IPR036514">
    <property type="entry name" value="SGNH_hydro_sf"/>
</dbReference>
<dbReference type="SUPFAM" id="SSF52266">
    <property type="entry name" value="SGNH hydrolase"/>
    <property type="match status" value="1"/>
</dbReference>
<dbReference type="Pfam" id="PF00657">
    <property type="entry name" value="Lipase_GDSL"/>
    <property type="match status" value="1"/>
</dbReference>